<evidence type="ECO:0000313" key="2">
    <source>
        <dbReference type="EMBL" id="RXK81968.1"/>
    </source>
</evidence>
<comment type="caution">
    <text evidence="2">The sequence shown here is derived from an EMBL/GenBank/DDBJ whole genome shotgun (WGS) entry which is preliminary data.</text>
</comment>
<dbReference type="Pfam" id="PF04367">
    <property type="entry name" value="DUF502"/>
    <property type="match status" value="1"/>
</dbReference>
<keyword evidence="3" id="KW-1185">Reference proteome</keyword>
<dbReference type="Proteomes" id="UP000290545">
    <property type="component" value="Unassembled WGS sequence"/>
</dbReference>
<feature type="transmembrane region" description="Helical" evidence="1">
    <location>
        <begin position="20"/>
        <end position="40"/>
    </location>
</feature>
<dbReference type="PANTHER" id="PTHR31876">
    <property type="entry name" value="COV-LIKE PROTEIN 1"/>
    <property type="match status" value="1"/>
</dbReference>
<gene>
    <name evidence="2" type="ORF">ESB13_19505</name>
</gene>
<protein>
    <submittedName>
        <fullName evidence="2">DUF502 domain-containing protein</fullName>
    </submittedName>
</protein>
<name>A0A4Q1D262_9BACT</name>
<keyword evidence="1" id="KW-0472">Membrane</keyword>
<keyword evidence="1" id="KW-0812">Transmembrane</keyword>
<organism evidence="2 3">
    <name type="scientific">Filimonas effusa</name>
    <dbReference type="NCBI Taxonomy" id="2508721"/>
    <lineage>
        <taxon>Bacteria</taxon>
        <taxon>Pseudomonadati</taxon>
        <taxon>Bacteroidota</taxon>
        <taxon>Chitinophagia</taxon>
        <taxon>Chitinophagales</taxon>
        <taxon>Chitinophagaceae</taxon>
        <taxon>Filimonas</taxon>
    </lineage>
</organism>
<dbReference type="RefSeq" id="WP_129005365.1">
    <property type="nucleotide sequence ID" value="NZ_SDHZ01000003.1"/>
</dbReference>
<dbReference type="InterPro" id="IPR007462">
    <property type="entry name" value="COV1-like"/>
</dbReference>
<feature type="transmembrane region" description="Helical" evidence="1">
    <location>
        <begin position="73"/>
        <end position="94"/>
    </location>
</feature>
<dbReference type="EMBL" id="SDHZ01000003">
    <property type="protein sequence ID" value="RXK81968.1"/>
    <property type="molecule type" value="Genomic_DNA"/>
</dbReference>
<proteinExistence type="predicted"/>
<keyword evidence="1" id="KW-1133">Transmembrane helix</keyword>
<dbReference type="OrthoDB" id="9789516at2"/>
<accession>A0A4Q1D262</accession>
<dbReference type="PANTHER" id="PTHR31876:SF26">
    <property type="entry name" value="PROTEIN LIKE COV 2"/>
    <property type="match status" value="1"/>
</dbReference>
<sequence>MPKWKRLIVFPGRNLFQYFFQGLVVLAPIGITVYAVLWLFTTVDNILPNIIDRIFPHALENNGAGELERVPGLGFVVVILIVIFVGWTSSSFFFGRLVHVFDKVLENTPGVKFIYSSVKDFLEAFAGNKKKFDKPVLVNVDGDDVWRIGFVTHEDVTHFDLPGHAAVYVPHSYAISGVTYLVPKHKIRLIKNTPPAEAMKFVVSGGVTEVETTTPVN</sequence>
<evidence type="ECO:0000313" key="3">
    <source>
        <dbReference type="Proteomes" id="UP000290545"/>
    </source>
</evidence>
<dbReference type="AlphaFoldDB" id="A0A4Q1D262"/>
<reference evidence="2 3" key="1">
    <citation type="submission" date="2019-01" db="EMBL/GenBank/DDBJ databases">
        <title>Filimonas sp. strain TTM-71.</title>
        <authorList>
            <person name="Chen W.-M."/>
        </authorList>
    </citation>
    <scope>NUCLEOTIDE SEQUENCE [LARGE SCALE GENOMIC DNA]</scope>
    <source>
        <strain evidence="2 3">TTM-71</strain>
    </source>
</reference>
<evidence type="ECO:0000256" key="1">
    <source>
        <dbReference type="SAM" id="Phobius"/>
    </source>
</evidence>